<evidence type="ECO:0000313" key="3">
    <source>
        <dbReference type="Proteomes" id="UP000299102"/>
    </source>
</evidence>
<name>A0A4C1YU56_EUMVA</name>
<reference evidence="2 3" key="1">
    <citation type="journal article" date="2019" name="Commun. Biol.">
        <title>The bagworm genome reveals a unique fibroin gene that provides high tensile strength.</title>
        <authorList>
            <person name="Kono N."/>
            <person name="Nakamura H."/>
            <person name="Ohtoshi R."/>
            <person name="Tomita M."/>
            <person name="Numata K."/>
            <person name="Arakawa K."/>
        </authorList>
    </citation>
    <scope>NUCLEOTIDE SEQUENCE [LARGE SCALE GENOMIC DNA]</scope>
</reference>
<feature type="region of interest" description="Disordered" evidence="1">
    <location>
        <begin position="135"/>
        <end position="169"/>
    </location>
</feature>
<proteinExistence type="predicted"/>
<sequence>MKKFLFLHNDVTSAGAVFVLFYDPCWYCHRLPTFSLPWKHLVSKHLEVESRLVARRLNVQRTDLAECPSYQSSSFANFSYSRHAVRAWKQSRDTFKTPFQRRSVPNSQVPKVQSSVCPRVPGFVSKVPASVPKGPDFVCPRTQQPPCTRGPLHNLRRPRRQETLWTRVN</sequence>
<gene>
    <name evidence="2" type="ORF">EVAR_50122_1</name>
</gene>
<dbReference type="Proteomes" id="UP000299102">
    <property type="component" value="Unassembled WGS sequence"/>
</dbReference>
<organism evidence="2 3">
    <name type="scientific">Eumeta variegata</name>
    <name type="common">Bagworm moth</name>
    <name type="synonym">Eumeta japonica</name>
    <dbReference type="NCBI Taxonomy" id="151549"/>
    <lineage>
        <taxon>Eukaryota</taxon>
        <taxon>Metazoa</taxon>
        <taxon>Ecdysozoa</taxon>
        <taxon>Arthropoda</taxon>
        <taxon>Hexapoda</taxon>
        <taxon>Insecta</taxon>
        <taxon>Pterygota</taxon>
        <taxon>Neoptera</taxon>
        <taxon>Endopterygota</taxon>
        <taxon>Lepidoptera</taxon>
        <taxon>Glossata</taxon>
        <taxon>Ditrysia</taxon>
        <taxon>Tineoidea</taxon>
        <taxon>Psychidae</taxon>
        <taxon>Oiketicinae</taxon>
        <taxon>Eumeta</taxon>
    </lineage>
</organism>
<accession>A0A4C1YU56</accession>
<dbReference type="AlphaFoldDB" id="A0A4C1YU56"/>
<dbReference type="EMBL" id="BGZK01001360">
    <property type="protein sequence ID" value="GBP78179.1"/>
    <property type="molecule type" value="Genomic_DNA"/>
</dbReference>
<evidence type="ECO:0000256" key="1">
    <source>
        <dbReference type="SAM" id="MobiDB-lite"/>
    </source>
</evidence>
<comment type="caution">
    <text evidence="2">The sequence shown here is derived from an EMBL/GenBank/DDBJ whole genome shotgun (WGS) entry which is preliminary data.</text>
</comment>
<evidence type="ECO:0000313" key="2">
    <source>
        <dbReference type="EMBL" id="GBP78179.1"/>
    </source>
</evidence>
<protein>
    <submittedName>
        <fullName evidence="2">Uncharacterized protein</fullName>
    </submittedName>
</protein>
<keyword evidence="3" id="KW-1185">Reference proteome</keyword>